<protein>
    <submittedName>
        <fullName evidence="1">Glycosyltransferase family 87 protein</fullName>
        <ecNumber evidence="1">2.4.-.-</ecNumber>
    </submittedName>
</protein>
<gene>
    <name evidence="1" type="ORF">VSR83_17825</name>
</gene>
<accession>A0ACC6RK14</accession>
<reference evidence="1" key="1">
    <citation type="submission" date="2024-01" db="EMBL/GenBank/DDBJ databases">
        <title>The diversity of rhizobia nodulating Mimosa spp. in eleven states of Brazil covering several biomes is determined by host plant, location, and edaphic factors.</title>
        <authorList>
            <person name="Rouws L."/>
            <person name="Barauna A."/>
            <person name="Beukes C."/>
            <person name="De Faria S.M."/>
            <person name="Gross E."/>
            <person name="Dos Reis Junior F.B."/>
            <person name="Simon M."/>
            <person name="Maluk M."/>
            <person name="Odee D.W."/>
            <person name="Kenicer G."/>
            <person name="Young J.P.W."/>
            <person name="Reis V.M."/>
            <person name="Zilli J."/>
            <person name="James E.K."/>
        </authorList>
    </citation>
    <scope>NUCLEOTIDE SEQUENCE</scope>
    <source>
        <strain evidence="1">JPY452</strain>
    </source>
</reference>
<comment type="caution">
    <text evidence="1">The sequence shown here is derived from an EMBL/GenBank/DDBJ whole genome shotgun (WGS) entry which is preliminary data.</text>
</comment>
<evidence type="ECO:0000313" key="2">
    <source>
        <dbReference type="Proteomes" id="UP001392318"/>
    </source>
</evidence>
<evidence type="ECO:0000313" key="1">
    <source>
        <dbReference type="EMBL" id="MEM5401929.1"/>
    </source>
</evidence>
<keyword evidence="1" id="KW-0328">Glycosyltransferase</keyword>
<keyword evidence="2" id="KW-1185">Reference proteome</keyword>
<name>A0ACC6RK14_9BURK</name>
<organism evidence="1 2">
    <name type="scientific">Paraburkholderia unamae</name>
    <dbReference type="NCBI Taxonomy" id="219649"/>
    <lineage>
        <taxon>Bacteria</taxon>
        <taxon>Pseudomonadati</taxon>
        <taxon>Pseudomonadota</taxon>
        <taxon>Betaproteobacteria</taxon>
        <taxon>Burkholderiales</taxon>
        <taxon>Burkholderiaceae</taxon>
        <taxon>Paraburkholderia</taxon>
    </lineage>
</organism>
<dbReference type="Proteomes" id="UP001392318">
    <property type="component" value="Unassembled WGS sequence"/>
</dbReference>
<sequence>MKMRRSRVAVNAQGLAIRVATQASHNTATAKQQPWLCRERIRLYSAALFVLQAALVGIWAVCHWGLHKEGVPLPGSDFRVFWCASEVSLRHGAAAAFDNQRLLACEASLQAGTPLAEMFGPWIYPPTFQLLVYPLASLPYAASYTLFMGVGVAGCLLACMPAMRQNTLPWATVVAFPGIWVTMVYGQNSLLTLALAAGALGILETAPILAGICAGMLVIKPQLGILFPLFFLCGRHFRACAATILTATVLSAASAALFGWSLWMKFFQAAAWFQDVALVQGEGHLWRAMPTVFAFLRAAGVGAGAAYSIHVAIALAAVLATSMAWARRMNRELLAAAAIVTTLMIQPYLVYYDLAWLLLPIVCICAHASARHSSTSLSAMDYAFVTLAWFTPLLSFLSICNTMATHSWAAFLLPAWLILILIRASRDHAK</sequence>
<dbReference type="EMBL" id="JAYMRU010000012">
    <property type="protein sequence ID" value="MEM5401929.1"/>
    <property type="molecule type" value="Genomic_DNA"/>
</dbReference>
<proteinExistence type="predicted"/>
<dbReference type="EC" id="2.4.-.-" evidence="1"/>
<keyword evidence="1" id="KW-0808">Transferase</keyword>